<feature type="non-terminal residue" evidence="7">
    <location>
        <position position="1"/>
    </location>
</feature>
<comment type="caution">
    <text evidence="5">Lacks conserved residue(s) required for the propagation of feature annotation.</text>
</comment>
<accession>A0ABQ6U5J6</accession>
<dbReference type="InterPro" id="IPR036852">
    <property type="entry name" value="Peptidase_S8/S53_dom_sf"/>
</dbReference>
<comment type="caution">
    <text evidence="7">The sequence shown here is derived from an EMBL/GenBank/DDBJ whole genome shotgun (WGS) entry which is preliminary data.</text>
</comment>
<keyword evidence="4" id="KW-0720">Serine protease</keyword>
<dbReference type="PANTHER" id="PTHR43806">
    <property type="entry name" value="PEPTIDASE S8"/>
    <property type="match status" value="1"/>
</dbReference>
<dbReference type="EMBL" id="WAAR01000400">
    <property type="protein sequence ID" value="KAB1091527.1"/>
    <property type="molecule type" value="Genomic_DNA"/>
</dbReference>
<dbReference type="InterPro" id="IPR050131">
    <property type="entry name" value="Peptidase_S8_subtilisin-like"/>
</dbReference>
<evidence type="ECO:0000256" key="3">
    <source>
        <dbReference type="ARBA" id="ARBA00022801"/>
    </source>
</evidence>
<dbReference type="SUPFAM" id="SSF52743">
    <property type="entry name" value="Subtilisin-like"/>
    <property type="match status" value="1"/>
</dbReference>
<dbReference type="InterPro" id="IPR015500">
    <property type="entry name" value="Peptidase_S8_subtilisin-rel"/>
</dbReference>
<evidence type="ECO:0000313" key="7">
    <source>
        <dbReference type="EMBL" id="KAB1091527.1"/>
    </source>
</evidence>
<keyword evidence="8" id="KW-1185">Reference proteome</keyword>
<dbReference type="Pfam" id="PF00082">
    <property type="entry name" value="Peptidase_S8"/>
    <property type="match status" value="1"/>
</dbReference>
<proteinExistence type="inferred from homology"/>
<dbReference type="PANTHER" id="PTHR43806:SF11">
    <property type="entry name" value="CEREVISIN-RELATED"/>
    <property type="match status" value="1"/>
</dbReference>
<evidence type="ECO:0000256" key="5">
    <source>
        <dbReference type="PROSITE-ProRule" id="PRU01240"/>
    </source>
</evidence>
<feature type="non-terminal residue" evidence="7">
    <location>
        <position position="173"/>
    </location>
</feature>
<organism evidence="7 8">
    <name type="scientific">Micromonospora aurantiaca</name>
    <name type="common">nom. illeg.</name>
    <dbReference type="NCBI Taxonomy" id="47850"/>
    <lineage>
        <taxon>Bacteria</taxon>
        <taxon>Bacillati</taxon>
        <taxon>Actinomycetota</taxon>
        <taxon>Actinomycetes</taxon>
        <taxon>Micromonosporales</taxon>
        <taxon>Micromonosporaceae</taxon>
        <taxon>Micromonospora</taxon>
    </lineage>
</organism>
<protein>
    <submittedName>
        <fullName evidence="7">S8 family serine peptidase</fullName>
    </submittedName>
</protein>
<gene>
    <name evidence="7" type="ORF">F6X54_34380</name>
</gene>
<reference evidence="7 8" key="1">
    <citation type="submission" date="2019-09" db="EMBL/GenBank/DDBJ databases">
        <title>High taxonomic diversity of Micromonospora strains isolated from Medicago sativa nodules in different geographical locations.</title>
        <authorList>
            <person name="Martinez-Hidalgo P."/>
            <person name="Flores-Felix J.D."/>
            <person name="Velazquez E."/>
            <person name="Brau L."/>
            <person name="Trujillo M.E."/>
            <person name="Martinez-Molina E."/>
        </authorList>
    </citation>
    <scope>NUCLEOTIDE SEQUENCE [LARGE SCALE GENOMIC DNA]</scope>
    <source>
        <strain evidence="7 8">ALFB5</strain>
    </source>
</reference>
<comment type="similarity">
    <text evidence="1 5">Belongs to the peptidase S8 family.</text>
</comment>
<evidence type="ECO:0000256" key="2">
    <source>
        <dbReference type="ARBA" id="ARBA00022670"/>
    </source>
</evidence>
<name>A0ABQ6U5J6_9ACTN</name>
<dbReference type="Proteomes" id="UP000471364">
    <property type="component" value="Unassembled WGS sequence"/>
</dbReference>
<keyword evidence="2" id="KW-0645">Protease</keyword>
<evidence type="ECO:0000313" key="8">
    <source>
        <dbReference type="Proteomes" id="UP000471364"/>
    </source>
</evidence>
<dbReference type="PROSITE" id="PS51892">
    <property type="entry name" value="SUBTILASE"/>
    <property type="match status" value="1"/>
</dbReference>
<dbReference type="Gene3D" id="3.40.50.200">
    <property type="entry name" value="Peptidase S8/S53 domain"/>
    <property type="match status" value="1"/>
</dbReference>
<dbReference type="PRINTS" id="PR00723">
    <property type="entry name" value="SUBTILISIN"/>
</dbReference>
<keyword evidence="3" id="KW-0378">Hydrolase</keyword>
<evidence type="ECO:0000256" key="4">
    <source>
        <dbReference type="ARBA" id="ARBA00022825"/>
    </source>
</evidence>
<evidence type="ECO:0000256" key="1">
    <source>
        <dbReference type="ARBA" id="ARBA00011073"/>
    </source>
</evidence>
<evidence type="ECO:0000259" key="6">
    <source>
        <dbReference type="Pfam" id="PF00082"/>
    </source>
</evidence>
<sequence>FSALTTTADTSQKSLRAMLDSRKASYKSYWIANAVRVTGDKALLDSIAKRSDVERVEPTRTYRAPAPVSKSAAAAKAATTWGVSDIGAPAVWDEYADRGEGIVVANIDTGVDIAHPALASHYRGHRTDGTVDNSYNWFDGTGTCPDAATPCDDGEHGTHTMGTMVGDDGAGDH</sequence>
<feature type="domain" description="Peptidase S8/S53" evidence="6">
    <location>
        <begin position="99"/>
        <end position="168"/>
    </location>
</feature>
<dbReference type="InterPro" id="IPR000209">
    <property type="entry name" value="Peptidase_S8/S53_dom"/>
</dbReference>